<dbReference type="NCBIfam" id="TIGR01347">
    <property type="entry name" value="sucB"/>
    <property type="match status" value="1"/>
</dbReference>
<protein>
    <recommendedName>
        <fullName evidence="5 11">Dihydrolipoyllysine-residue succinyltransferase component of 2-oxoglutarate dehydrogenase complex</fullName>
        <ecNumber evidence="4 11">2.3.1.61</ecNumber>
    </recommendedName>
    <alternativeName>
        <fullName evidence="11">2-oxoglutarate dehydrogenase complex component E2</fullName>
    </alternativeName>
</protein>
<dbReference type="InterPro" id="IPR050537">
    <property type="entry name" value="2-oxoacid_dehydrogenase"/>
</dbReference>
<evidence type="ECO:0000259" key="13">
    <source>
        <dbReference type="PROSITE" id="PS50968"/>
    </source>
</evidence>
<reference evidence="15" key="1">
    <citation type="submission" date="2022-01" db="EMBL/GenBank/DDBJ databases">
        <title>Alginate degradation mechanism of Vibrio pelagius WXL662.</title>
        <authorList>
            <person name="He X."/>
        </authorList>
    </citation>
    <scope>NUCLEOTIDE SEQUENCE</scope>
    <source>
        <strain evidence="15">WXL662</strain>
    </source>
</reference>
<comment type="function">
    <text evidence="1 11">E2 component of the 2-oxoglutarate dehydrogenase (OGDH) complex which catalyzes the second step in the conversion of 2-oxoglutarate to succinyl-CoA and CO(2).</text>
</comment>
<dbReference type="Gene3D" id="3.30.559.10">
    <property type="entry name" value="Chloramphenicol acetyltransferase-like domain"/>
    <property type="match status" value="1"/>
</dbReference>
<dbReference type="Pfam" id="PF02817">
    <property type="entry name" value="E3_binding"/>
    <property type="match status" value="1"/>
</dbReference>
<dbReference type="InterPro" id="IPR004167">
    <property type="entry name" value="PSBD"/>
</dbReference>
<evidence type="ECO:0000256" key="8">
    <source>
        <dbReference type="ARBA" id="ARBA00022823"/>
    </source>
</evidence>
<dbReference type="EC" id="2.3.1.61" evidence="4 11"/>
<dbReference type="Proteomes" id="UP001059120">
    <property type="component" value="Chromosome 1"/>
</dbReference>
<evidence type="ECO:0000313" key="15">
    <source>
        <dbReference type="EMBL" id="UTT84224.1"/>
    </source>
</evidence>
<dbReference type="PROSITE" id="PS00189">
    <property type="entry name" value="LIPOYL"/>
    <property type="match status" value="1"/>
</dbReference>
<dbReference type="InterPro" id="IPR000089">
    <property type="entry name" value="Biotin_lipoyl"/>
</dbReference>
<evidence type="ECO:0000256" key="10">
    <source>
        <dbReference type="ARBA" id="ARBA00052761"/>
    </source>
</evidence>
<organism evidence="15 16">
    <name type="scientific">Vibrio pelagius</name>
    <dbReference type="NCBI Taxonomy" id="28169"/>
    <lineage>
        <taxon>Bacteria</taxon>
        <taxon>Pseudomonadati</taxon>
        <taxon>Pseudomonadota</taxon>
        <taxon>Gammaproteobacteria</taxon>
        <taxon>Vibrionales</taxon>
        <taxon>Vibrionaceae</taxon>
        <taxon>Vibrio</taxon>
    </lineage>
</organism>
<dbReference type="Gene3D" id="4.10.320.10">
    <property type="entry name" value="E3-binding domain"/>
    <property type="match status" value="1"/>
</dbReference>
<dbReference type="EMBL" id="CP090614">
    <property type="protein sequence ID" value="UTT84224.1"/>
    <property type="molecule type" value="Genomic_DNA"/>
</dbReference>
<dbReference type="RefSeq" id="WP_255230195.1">
    <property type="nucleotide sequence ID" value="NZ_CP090614.1"/>
</dbReference>
<evidence type="ECO:0000256" key="3">
    <source>
        <dbReference type="ARBA" id="ARBA00007317"/>
    </source>
</evidence>
<dbReference type="InterPro" id="IPR001078">
    <property type="entry name" value="2-oxoacid_DH_actylTfrase"/>
</dbReference>
<evidence type="ECO:0000256" key="7">
    <source>
        <dbReference type="ARBA" id="ARBA00022679"/>
    </source>
</evidence>
<dbReference type="CDD" id="cd06849">
    <property type="entry name" value="lipoyl_domain"/>
    <property type="match status" value="1"/>
</dbReference>
<keyword evidence="7 11" id="KW-0808">Transferase</keyword>
<feature type="domain" description="Peripheral subunit-binding (PSBD)" evidence="14">
    <location>
        <begin position="112"/>
        <end position="149"/>
    </location>
</feature>
<name>A0ABY5G3D2_VIBPE</name>
<dbReference type="InterPro" id="IPR036625">
    <property type="entry name" value="E3-bd_dom_sf"/>
</dbReference>
<dbReference type="PANTHER" id="PTHR43416">
    <property type="entry name" value="DIHYDROLIPOYLLYSINE-RESIDUE SUCCINYLTRANSFERASE COMPONENT OF 2-OXOGLUTARATE DEHYDROGENASE COMPLEX, MITOCHONDRIAL-RELATED"/>
    <property type="match status" value="1"/>
</dbReference>
<dbReference type="Pfam" id="PF00364">
    <property type="entry name" value="Biotin_lipoyl"/>
    <property type="match status" value="1"/>
</dbReference>
<keyword evidence="8 11" id="KW-0450">Lipoyl</keyword>
<evidence type="ECO:0000256" key="9">
    <source>
        <dbReference type="ARBA" id="ARBA00023315"/>
    </source>
</evidence>
<evidence type="ECO:0000256" key="4">
    <source>
        <dbReference type="ARBA" id="ARBA00012945"/>
    </source>
</evidence>
<dbReference type="SUPFAM" id="SSF52777">
    <property type="entry name" value="CoA-dependent acyltransferases"/>
    <property type="match status" value="1"/>
</dbReference>
<comment type="cofactor">
    <cofactor evidence="11">
        <name>(R)-lipoate</name>
        <dbReference type="ChEBI" id="CHEBI:83088"/>
    </cofactor>
    <text evidence="11">Binds 1 lipoyl cofactor covalently.</text>
</comment>
<evidence type="ECO:0000256" key="2">
    <source>
        <dbReference type="ARBA" id="ARBA00005145"/>
    </source>
</evidence>
<comment type="catalytic activity">
    <reaction evidence="10 11">
        <text>N(6)-[(R)-dihydrolipoyl]-L-lysyl-[protein] + succinyl-CoA = N(6)-[(R)-S(8)-succinyldihydrolipoyl]-L-lysyl-[protein] + CoA</text>
        <dbReference type="Rhea" id="RHEA:15213"/>
        <dbReference type="Rhea" id="RHEA-COMP:10475"/>
        <dbReference type="Rhea" id="RHEA-COMP:20092"/>
        <dbReference type="ChEBI" id="CHEBI:57287"/>
        <dbReference type="ChEBI" id="CHEBI:57292"/>
        <dbReference type="ChEBI" id="CHEBI:83100"/>
        <dbReference type="ChEBI" id="CHEBI:83120"/>
        <dbReference type="EC" id="2.3.1.61"/>
    </reaction>
</comment>
<keyword evidence="9 11" id="KW-0012">Acyltransferase</keyword>
<dbReference type="SUPFAM" id="SSF47005">
    <property type="entry name" value="Peripheral subunit-binding domain of 2-oxo acid dehydrogenase complex"/>
    <property type="match status" value="1"/>
</dbReference>
<gene>
    <name evidence="15" type="primary">odhB</name>
    <name evidence="15" type="ORF">LZI70_11105</name>
</gene>
<dbReference type="InterPro" id="IPR023213">
    <property type="entry name" value="CAT-like_dom_sf"/>
</dbReference>
<feature type="region of interest" description="Disordered" evidence="12">
    <location>
        <begin position="80"/>
        <end position="112"/>
    </location>
</feature>
<evidence type="ECO:0000256" key="6">
    <source>
        <dbReference type="ARBA" id="ARBA00022532"/>
    </source>
</evidence>
<evidence type="ECO:0000259" key="14">
    <source>
        <dbReference type="PROSITE" id="PS51826"/>
    </source>
</evidence>
<keyword evidence="16" id="KW-1185">Reference proteome</keyword>
<keyword evidence="6 11" id="KW-0816">Tricarboxylic acid cycle</keyword>
<evidence type="ECO:0000256" key="11">
    <source>
        <dbReference type="RuleBase" id="RU361138"/>
    </source>
</evidence>
<sequence>MTIEILVPDLPESVADATVATWHKQPGEAVERDEVIVDIETDKVVLEVPAPEAGVLEAIIEEEGATVLSKQLIAKLKPGAVAGEPTTDTTEDTEASPDKRHKATLSEESNDALSPAVRRLLAEHNLQPADVKGTGVGGRITREDIDAHLAAAKSAPKAETPAAVEAPAAARSQKRVPMTRLRKTVANRLLEAKNSTAMLTTFNEVNMKPIMDLRKQYKDQFEKRHDTRLGFMSFYVKAVTEALKRYPEVNASIDGDDIVYHNYFDISMAVSTPRGLVTPVLKDCDTLGFADIEKGIKELAIKGRDGKLTVDELMGGNFTITNGGVFGSLMSTPIINPPQAAILGMHKIQERPMAVDGKVEILPMMYLALSYDHRLIDGRESVGFLVTIKELLEDPARLLLDV</sequence>
<comment type="similarity">
    <text evidence="3 11">Belongs to the 2-oxoacid dehydrogenase family.</text>
</comment>
<dbReference type="SUPFAM" id="SSF51230">
    <property type="entry name" value="Single hybrid motif"/>
    <property type="match status" value="1"/>
</dbReference>
<dbReference type="NCBIfam" id="NF004309">
    <property type="entry name" value="PRK05704.1"/>
    <property type="match status" value="1"/>
</dbReference>
<dbReference type="PROSITE" id="PS51826">
    <property type="entry name" value="PSBD"/>
    <property type="match status" value="1"/>
</dbReference>
<evidence type="ECO:0000256" key="1">
    <source>
        <dbReference type="ARBA" id="ARBA00004052"/>
    </source>
</evidence>
<evidence type="ECO:0000256" key="5">
    <source>
        <dbReference type="ARBA" id="ARBA00019511"/>
    </source>
</evidence>
<evidence type="ECO:0000313" key="16">
    <source>
        <dbReference type="Proteomes" id="UP001059120"/>
    </source>
</evidence>
<feature type="domain" description="Lipoyl-binding" evidence="13">
    <location>
        <begin position="2"/>
        <end position="77"/>
    </location>
</feature>
<dbReference type="PANTHER" id="PTHR43416:SF5">
    <property type="entry name" value="DIHYDROLIPOYLLYSINE-RESIDUE SUCCINYLTRANSFERASE COMPONENT OF 2-OXOGLUTARATE DEHYDROGENASE COMPLEX, MITOCHONDRIAL"/>
    <property type="match status" value="1"/>
</dbReference>
<dbReference type="InterPro" id="IPR003016">
    <property type="entry name" value="2-oxoA_DH_lipoyl-BS"/>
</dbReference>
<dbReference type="Gene3D" id="2.40.50.100">
    <property type="match status" value="1"/>
</dbReference>
<comment type="pathway">
    <text evidence="2 11">Amino-acid degradation; L-lysine degradation via saccharopine pathway; glutaryl-CoA from L-lysine: step 6/6.</text>
</comment>
<dbReference type="GO" id="GO:0004149">
    <property type="term" value="F:dihydrolipoyllysine-residue succinyltransferase activity"/>
    <property type="evidence" value="ECO:0007669"/>
    <property type="project" value="UniProtKB-EC"/>
</dbReference>
<proteinExistence type="inferred from homology"/>
<accession>A0ABY5G3D2</accession>
<dbReference type="PROSITE" id="PS50968">
    <property type="entry name" value="BIOTINYL_LIPOYL"/>
    <property type="match status" value="1"/>
</dbReference>
<dbReference type="InterPro" id="IPR006255">
    <property type="entry name" value="SucB"/>
</dbReference>
<dbReference type="InterPro" id="IPR011053">
    <property type="entry name" value="Single_hybrid_motif"/>
</dbReference>
<evidence type="ECO:0000256" key="12">
    <source>
        <dbReference type="SAM" id="MobiDB-lite"/>
    </source>
</evidence>
<dbReference type="Pfam" id="PF00198">
    <property type="entry name" value="2-oxoacid_dh"/>
    <property type="match status" value="1"/>
</dbReference>